<dbReference type="EMBL" id="LR031876">
    <property type="protein sequence ID" value="VDD39416.1"/>
    <property type="molecule type" value="Genomic_DNA"/>
</dbReference>
<dbReference type="Pfam" id="PF03372">
    <property type="entry name" value="Exo_endo_phos"/>
    <property type="match status" value="1"/>
</dbReference>
<dbReference type="PANTHER" id="PTHR33710">
    <property type="entry name" value="BNAC02G09200D PROTEIN"/>
    <property type="match status" value="1"/>
</dbReference>
<dbReference type="PANTHER" id="PTHR33710:SF77">
    <property type="entry name" value="DNASE I-LIKE SUPERFAMILY PROTEIN"/>
    <property type="match status" value="1"/>
</dbReference>
<dbReference type="SUPFAM" id="SSF56219">
    <property type="entry name" value="DNase I-like"/>
    <property type="match status" value="1"/>
</dbReference>
<dbReference type="InterPro" id="IPR036691">
    <property type="entry name" value="Endo/exonu/phosph_ase_sf"/>
</dbReference>
<name>A0A3P6EPQ3_BRAOL</name>
<evidence type="ECO:0000313" key="2">
    <source>
        <dbReference type="EMBL" id="VDD39416.1"/>
    </source>
</evidence>
<organism evidence="2">
    <name type="scientific">Brassica oleracea</name>
    <name type="common">Wild cabbage</name>
    <dbReference type="NCBI Taxonomy" id="3712"/>
    <lineage>
        <taxon>Eukaryota</taxon>
        <taxon>Viridiplantae</taxon>
        <taxon>Streptophyta</taxon>
        <taxon>Embryophyta</taxon>
        <taxon>Tracheophyta</taxon>
        <taxon>Spermatophyta</taxon>
        <taxon>Magnoliopsida</taxon>
        <taxon>eudicotyledons</taxon>
        <taxon>Gunneridae</taxon>
        <taxon>Pentapetalae</taxon>
        <taxon>rosids</taxon>
        <taxon>malvids</taxon>
        <taxon>Brassicales</taxon>
        <taxon>Brassicaceae</taxon>
        <taxon>Brassiceae</taxon>
        <taxon>Brassica</taxon>
    </lineage>
</organism>
<dbReference type="GO" id="GO:0003824">
    <property type="term" value="F:catalytic activity"/>
    <property type="evidence" value="ECO:0007669"/>
    <property type="project" value="InterPro"/>
</dbReference>
<protein>
    <recommendedName>
        <fullName evidence="1">Endonuclease/exonuclease/phosphatase domain-containing protein</fullName>
    </recommendedName>
</protein>
<dbReference type="Gene3D" id="3.60.10.10">
    <property type="entry name" value="Endonuclease/exonuclease/phosphatase"/>
    <property type="match status" value="1"/>
</dbReference>
<dbReference type="AlphaFoldDB" id="A0A3P6EPQ3"/>
<feature type="domain" description="Endonuclease/exonuclease/phosphatase" evidence="1">
    <location>
        <begin position="18"/>
        <end position="187"/>
    </location>
</feature>
<sequence>MQLNQVMSRVCKDWSYTSNHASDPDGRIVLIWKSPATVSVLHQSSQSLTCEVTVAGTFKFIHTAIYAANLAADRTDLWVDLIITQQLLQLDTLPWVVGGDFNQIIHHAEHSSPLVNHIDPPMSDFRNTLSQLGLFDLRYLGPLFTWSNKCPSYPTAKKLDRYLVNQPWIASHPYSLASFLAPEISDHSPAVLDLDVALPRAGTKPFKFYNFLTKHPNFCQFVGSEWNQLGGTGLDLSHLGWKLKQIKN</sequence>
<accession>A0A3P6EPQ3</accession>
<evidence type="ECO:0000259" key="1">
    <source>
        <dbReference type="Pfam" id="PF03372"/>
    </source>
</evidence>
<proteinExistence type="predicted"/>
<gene>
    <name evidence="2" type="ORF">BOLC7T44976H</name>
</gene>
<dbReference type="InterPro" id="IPR005135">
    <property type="entry name" value="Endo/exonuclease/phosphatase"/>
</dbReference>
<reference evidence="2" key="1">
    <citation type="submission" date="2018-11" db="EMBL/GenBank/DDBJ databases">
        <authorList>
            <consortium name="Genoscope - CEA"/>
            <person name="William W."/>
        </authorList>
    </citation>
    <scope>NUCLEOTIDE SEQUENCE</scope>
</reference>